<evidence type="ECO:0000313" key="2">
    <source>
        <dbReference type="EMBL" id="CAJ0560847.1"/>
    </source>
</evidence>
<dbReference type="EMBL" id="CATQJA010000502">
    <property type="protein sequence ID" value="CAJ0560847.1"/>
    <property type="molecule type" value="Genomic_DNA"/>
</dbReference>
<proteinExistence type="predicted"/>
<reference evidence="2" key="1">
    <citation type="submission" date="2023-06" db="EMBL/GenBank/DDBJ databases">
        <authorList>
            <person name="Delattre M."/>
        </authorList>
    </citation>
    <scope>NUCLEOTIDE SEQUENCE</scope>
    <source>
        <strain evidence="2">AF72</strain>
    </source>
</reference>
<gene>
    <name evidence="2" type="ORF">MSPICULIGERA_LOCUS1663</name>
</gene>
<feature type="compositionally biased region" description="Basic and acidic residues" evidence="1">
    <location>
        <begin position="236"/>
        <end position="245"/>
    </location>
</feature>
<comment type="caution">
    <text evidence="2">The sequence shown here is derived from an EMBL/GenBank/DDBJ whole genome shotgun (WGS) entry which is preliminary data.</text>
</comment>
<feature type="region of interest" description="Disordered" evidence="1">
    <location>
        <begin position="180"/>
        <end position="294"/>
    </location>
</feature>
<sequence>MERLADDEAEDPGLMVLIADAGNYSLTLTHLQRKHWRLVIVHPAGADPTFTDYADEALTMDELLDWGQQVPAMPVVELWAQLGPDQHMAHFNKVTREAVIVIEADTVEETHRSLQSLLNRVCLAVGYQPADVAAATSPKSLLSLPTAIHLPPPAVPPKPPKKTAWNGQAAARQLNNNTEQHGYAAQRHNSDVPNFQARKPPRVPSDAKRQNSDAPGASSASFGQPRDPFAIGAQQLRERDREQRQKTQATNYNNRRYSPGNVGKTADDGYRHRATHQPLRRDFPDPVAPYVDHP</sequence>
<evidence type="ECO:0000256" key="1">
    <source>
        <dbReference type="SAM" id="MobiDB-lite"/>
    </source>
</evidence>
<accession>A0AA36FPQ8</accession>
<evidence type="ECO:0000313" key="3">
    <source>
        <dbReference type="Proteomes" id="UP001177023"/>
    </source>
</evidence>
<dbReference type="Proteomes" id="UP001177023">
    <property type="component" value="Unassembled WGS sequence"/>
</dbReference>
<keyword evidence="3" id="KW-1185">Reference proteome</keyword>
<feature type="non-terminal residue" evidence="2">
    <location>
        <position position="294"/>
    </location>
</feature>
<feature type="compositionally biased region" description="Polar residues" evidence="1">
    <location>
        <begin position="246"/>
        <end position="256"/>
    </location>
</feature>
<name>A0AA36FPQ8_9BILA</name>
<protein>
    <submittedName>
        <fullName evidence="2">Uncharacterized protein</fullName>
    </submittedName>
</protein>
<dbReference type="AlphaFoldDB" id="A0AA36FPQ8"/>
<organism evidence="2 3">
    <name type="scientific">Mesorhabditis spiculigera</name>
    <dbReference type="NCBI Taxonomy" id="96644"/>
    <lineage>
        <taxon>Eukaryota</taxon>
        <taxon>Metazoa</taxon>
        <taxon>Ecdysozoa</taxon>
        <taxon>Nematoda</taxon>
        <taxon>Chromadorea</taxon>
        <taxon>Rhabditida</taxon>
        <taxon>Rhabditina</taxon>
        <taxon>Rhabditomorpha</taxon>
        <taxon>Rhabditoidea</taxon>
        <taxon>Rhabditidae</taxon>
        <taxon>Mesorhabditinae</taxon>
        <taxon>Mesorhabditis</taxon>
    </lineage>
</organism>